<name>A0A3E1KAC6_9GAMM</name>
<keyword evidence="2" id="KW-1185">Reference proteome</keyword>
<gene>
    <name evidence="1" type="ORF">DZC52_05475</name>
</gene>
<dbReference type="InterPro" id="IPR013783">
    <property type="entry name" value="Ig-like_fold"/>
</dbReference>
<comment type="caution">
    <text evidence="1">The sequence shown here is derived from an EMBL/GenBank/DDBJ whole genome shotgun (WGS) entry which is preliminary data.</text>
</comment>
<dbReference type="AlphaFoldDB" id="A0A3E1KAC6"/>
<reference evidence="1 2" key="1">
    <citation type="submission" date="2018-08" db="EMBL/GenBank/DDBJ databases">
        <title>Wenzhouxiangella salilacus sp. nov., a novel bacterium isolated from a saline lake in Xinjiang Province, China.</title>
        <authorList>
            <person name="Han S."/>
        </authorList>
    </citation>
    <scope>NUCLEOTIDE SEQUENCE [LARGE SCALE GENOMIC DNA]</scope>
    <source>
        <strain evidence="1 2">XDB06</strain>
    </source>
</reference>
<protein>
    <recommendedName>
        <fullName evidence="3">Fibronectin type III domain-containing protein</fullName>
    </recommendedName>
</protein>
<sequence length="127" mass="14140">MSRQALSSVLPIVAVAWVILVSACSVPAGRAVEPLTNTVTWSTASESDNFGFDVYRAERREGPYERITAQPLEGGGTTDLPRDYRFVDERVEPGVEYFYYVESVSLSGERRRFTPIMRAAPKYPGSN</sequence>
<dbReference type="Gene3D" id="2.60.40.10">
    <property type="entry name" value="Immunoglobulins"/>
    <property type="match status" value="1"/>
</dbReference>
<evidence type="ECO:0008006" key="3">
    <source>
        <dbReference type="Google" id="ProtNLM"/>
    </source>
</evidence>
<evidence type="ECO:0000313" key="2">
    <source>
        <dbReference type="Proteomes" id="UP000260351"/>
    </source>
</evidence>
<evidence type="ECO:0000313" key="1">
    <source>
        <dbReference type="EMBL" id="RFF31265.1"/>
    </source>
</evidence>
<dbReference type="Proteomes" id="UP000260351">
    <property type="component" value="Unassembled WGS sequence"/>
</dbReference>
<dbReference type="OrthoDB" id="5957721at2"/>
<dbReference type="RefSeq" id="WP_116650113.1">
    <property type="nucleotide sequence ID" value="NZ_QUZK01000022.1"/>
</dbReference>
<dbReference type="EMBL" id="QUZK01000022">
    <property type="protein sequence ID" value="RFF31265.1"/>
    <property type="molecule type" value="Genomic_DNA"/>
</dbReference>
<accession>A0A3E1KAC6</accession>
<dbReference type="PROSITE" id="PS51257">
    <property type="entry name" value="PROKAR_LIPOPROTEIN"/>
    <property type="match status" value="1"/>
</dbReference>
<organism evidence="1 2">
    <name type="scientific">Wenzhouxiangella sediminis</name>
    <dbReference type="NCBI Taxonomy" id="1792836"/>
    <lineage>
        <taxon>Bacteria</taxon>
        <taxon>Pseudomonadati</taxon>
        <taxon>Pseudomonadota</taxon>
        <taxon>Gammaproteobacteria</taxon>
        <taxon>Chromatiales</taxon>
        <taxon>Wenzhouxiangellaceae</taxon>
        <taxon>Wenzhouxiangella</taxon>
    </lineage>
</organism>
<proteinExistence type="predicted"/>